<dbReference type="GO" id="GO:0003700">
    <property type="term" value="F:DNA-binding transcription factor activity"/>
    <property type="evidence" value="ECO:0007669"/>
    <property type="project" value="InterPro"/>
</dbReference>
<evidence type="ECO:0000313" key="2">
    <source>
        <dbReference type="EMBL" id="RDB65417.1"/>
    </source>
</evidence>
<reference evidence="5" key="2">
    <citation type="submission" date="2018-05" db="EMBL/GenBank/DDBJ databases">
        <title>Genome Sequencing of selected type strains of the family Eggerthellaceae.</title>
        <authorList>
            <person name="Danylec N."/>
            <person name="Stoll D.A."/>
            <person name="Doetsch A."/>
            <person name="Huch M."/>
        </authorList>
    </citation>
    <scope>NUCLEOTIDE SEQUENCE [LARGE SCALE GENOMIC DNA]</scope>
    <source>
        <strain evidence="5">DSM 16107</strain>
    </source>
</reference>
<dbReference type="InterPro" id="IPR000835">
    <property type="entry name" value="HTH_MarR-typ"/>
</dbReference>
<dbReference type="InterPro" id="IPR039422">
    <property type="entry name" value="MarR/SlyA-like"/>
</dbReference>
<dbReference type="RefSeq" id="WP_114547681.1">
    <property type="nucleotide sequence ID" value="NZ_CATYLB010000002.1"/>
</dbReference>
<accession>A0A3N0IQU3</accession>
<dbReference type="Proteomes" id="UP000270112">
    <property type="component" value="Unassembled WGS sequence"/>
</dbReference>
<dbReference type="EMBL" id="QICC01000130">
    <property type="protein sequence ID" value="RNM39375.1"/>
    <property type="molecule type" value="Genomic_DNA"/>
</dbReference>
<feature type="domain" description="HTH marR-type" evidence="1">
    <location>
        <begin position="20"/>
        <end position="148"/>
    </location>
</feature>
<keyword evidence="4" id="KW-1185">Reference proteome</keyword>
<evidence type="ECO:0000313" key="4">
    <source>
        <dbReference type="Proteomes" id="UP000253817"/>
    </source>
</evidence>
<dbReference type="Pfam" id="PF01047">
    <property type="entry name" value="MarR"/>
    <property type="match status" value="1"/>
</dbReference>
<sequence>MHDTAPAPDPAPEHEDLQLDSTFFVAFDLTHRALKSGLDQASDLNVTQYRMLVKLLAARTQGVPQTELAKLLDLKANVVTQAMNALVGAGFAERCHGPNSDGRVRVARITEAGEQHVAVVNDSIVAQLYALFPTEDAGFRSILEASIAAGASIDPPLSGPATSRYAASRALVSLELVKRAMEHALNATCGASLNECRVLQRLGEVDEPLRVGDIASQLQMSPVAVARAVDRLAERERVVRLASPRDRKAVFVAATPHGEREQKLIARTIDLLARKQLWSRLDDGQRRALARTWRVVISDVQARKEAERKAALGMLQVME</sequence>
<dbReference type="PANTHER" id="PTHR33164:SF43">
    <property type="entry name" value="HTH-TYPE TRANSCRIPTIONAL REPRESSOR YETL"/>
    <property type="match status" value="1"/>
</dbReference>
<dbReference type="PROSITE" id="PS50995">
    <property type="entry name" value="HTH_MARR_2"/>
    <property type="match status" value="2"/>
</dbReference>
<dbReference type="PANTHER" id="PTHR33164">
    <property type="entry name" value="TRANSCRIPTIONAL REGULATOR, MARR FAMILY"/>
    <property type="match status" value="1"/>
</dbReference>
<evidence type="ECO:0000313" key="5">
    <source>
        <dbReference type="Proteomes" id="UP000270112"/>
    </source>
</evidence>
<name>A0A3N0IQU3_9ACTN</name>
<feature type="domain" description="HTH marR-type" evidence="1">
    <location>
        <begin position="167"/>
        <end position="298"/>
    </location>
</feature>
<dbReference type="SMART" id="SM00347">
    <property type="entry name" value="HTH_MARR"/>
    <property type="match status" value="2"/>
</dbReference>
<reference evidence="2 4" key="1">
    <citation type="journal article" date="2018" name="Elife">
        <title>Discovery and characterization of a prevalent human gut bacterial enzyme sufficient for the inactivation of a family of plant toxins.</title>
        <authorList>
            <person name="Koppel N."/>
            <person name="Bisanz J.E."/>
            <person name="Pandelia M.E."/>
            <person name="Turnbaugh P.J."/>
            <person name="Balskus E.P."/>
        </authorList>
    </citation>
    <scope>NUCLEOTIDE SEQUENCE [LARGE SCALE GENOMIC DNA]</scope>
    <source>
        <strain evidence="2 4">DSM 16107</strain>
    </source>
</reference>
<dbReference type="EMBL" id="PPTT01000038">
    <property type="protein sequence ID" value="RDB65417.1"/>
    <property type="molecule type" value="Genomic_DNA"/>
</dbReference>
<gene>
    <name evidence="2" type="ORF">C1876_15790</name>
    <name evidence="3" type="ORF">DMP09_16840</name>
</gene>
<dbReference type="OrthoDB" id="3237509at2"/>
<protein>
    <submittedName>
        <fullName evidence="3">MarR family transcriptional regulator</fullName>
    </submittedName>
</protein>
<dbReference type="Proteomes" id="UP000253817">
    <property type="component" value="Unassembled WGS sequence"/>
</dbReference>
<dbReference type="Gene3D" id="1.10.10.10">
    <property type="entry name" value="Winged helix-like DNA-binding domain superfamily/Winged helix DNA-binding domain"/>
    <property type="match status" value="2"/>
</dbReference>
<comment type="caution">
    <text evidence="3">The sequence shown here is derived from an EMBL/GenBank/DDBJ whole genome shotgun (WGS) entry which is preliminary data.</text>
</comment>
<evidence type="ECO:0000259" key="1">
    <source>
        <dbReference type="PROSITE" id="PS50995"/>
    </source>
</evidence>
<organism evidence="3 5">
    <name type="scientific">Eggerthella sinensis</name>
    <dbReference type="NCBI Taxonomy" id="242230"/>
    <lineage>
        <taxon>Bacteria</taxon>
        <taxon>Bacillati</taxon>
        <taxon>Actinomycetota</taxon>
        <taxon>Coriobacteriia</taxon>
        <taxon>Eggerthellales</taxon>
        <taxon>Eggerthellaceae</taxon>
        <taxon>Eggerthella</taxon>
    </lineage>
</organism>
<dbReference type="InterPro" id="IPR036388">
    <property type="entry name" value="WH-like_DNA-bd_sf"/>
</dbReference>
<reference evidence="3" key="3">
    <citation type="journal article" date="2019" name="Microbiol. Resour. Announc.">
        <title>Draft Genome Sequences of Type Strains of Gordonibacter faecihominis, Paraeggerthella hongkongensis, Parvibacter caecicola,Slackia equolifaciens, Slackia faecicanis, and Slackia isoflavoniconvertens.</title>
        <authorList>
            <person name="Danylec N."/>
            <person name="Stoll D.A."/>
            <person name="Dotsch A."/>
            <person name="Huch M."/>
        </authorList>
    </citation>
    <scope>NUCLEOTIDE SEQUENCE</scope>
    <source>
        <strain evidence="3">DSM 16107</strain>
    </source>
</reference>
<dbReference type="SUPFAM" id="SSF46785">
    <property type="entry name" value="Winged helix' DNA-binding domain"/>
    <property type="match status" value="2"/>
</dbReference>
<proteinExistence type="predicted"/>
<dbReference type="AlphaFoldDB" id="A0A3N0IQU3"/>
<dbReference type="InterPro" id="IPR036390">
    <property type="entry name" value="WH_DNA-bd_sf"/>
</dbReference>
<evidence type="ECO:0000313" key="3">
    <source>
        <dbReference type="EMBL" id="RNM39375.1"/>
    </source>
</evidence>
<dbReference type="GO" id="GO:0006950">
    <property type="term" value="P:response to stress"/>
    <property type="evidence" value="ECO:0007669"/>
    <property type="project" value="TreeGrafter"/>
</dbReference>